<feature type="transmembrane region" description="Helical" evidence="1">
    <location>
        <begin position="12"/>
        <end position="34"/>
    </location>
</feature>
<evidence type="ECO:0008006" key="4">
    <source>
        <dbReference type="Google" id="ProtNLM"/>
    </source>
</evidence>
<gene>
    <name evidence="2" type="ORF">BA011_09930</name>
</gene>
<keyword evidence="1" id="KW-0472">Membrane</keyword>
<feature type="transmembrane region" description="Helical" evidence="1">
    <location>
        <begin position="133"/>
        <end position="153"/>
    </location>
</feature>
<dbReference type="Proteomes" id="UP000092691">
    <property type="component" value="Chromosome"/>
</dbReference>
<name>A0A1B1C8K3_RHILE</name>
<evidence type="ECO:0000313" key="2">
    <source>
        <dbReference type="EMBL" id="ANP86016.1"/>
    </source>
</evidence>
<proteinExistence type="predicted"/>
<accession>A0A1B1C8K3</accession>
<evidence type="ECO:0000256" key="1">
    <source>
        <dbReference type="SAM" id="Phobius"/>
    </source>
</evidence>
<organism evidence="2 3">
    <name type="scientific">Rhizobium leguminosarum</name>
    <dbReference type="NCBI Taxonomy" id="384"/>
    <lineage>
        <taxon>Bacteria</taxon>
        <taxon>Pseudomonadati</taxon>
        <taxon>Pseudomonadota</taxon>
        <taxon>Alphaproteobacteria</taxon>
        <taxon>Hyphomicrobiales</taxon>
        <taxon>Rhizobiaceae</taxon>
        <taxon>Rhizobium/Agrobacterium group</taxon>
        <taxon>Rhizobium</taxon>
    </lineage>
</organism>
<keyword evidence="1" id="KW-0812">Transmembrane</keyword>
<dbReference type="AlphaFoldDB" id="A0A1B1C8K3"/>
<feature type="transmembrane region" description="Helical" evidence="1">
    <location>
        <begin position="88"/>
        <end position="113"/>
    </location>
</feature>
<sequence length="174" mass="18491">MNIRPGLRKFVLIAHIVSSVGSLGAVAGFLALAVAGLTSQDAQVTRSAYIAMEVIARFVIVPLVSASLLIGVAQSLGTTWGLFRHYWVLAKLLLTLLAVIVLLLQMEGIAHVAAVAVETTLSSADLLGLRRSLVVHAAGGLVVLLVTTTLSVYKPRGMTRYGWRKLHNQKGDPA</sequence>
<feature type="transmembrane region" description="Helical" evidence="1">
    <location>
        <begin position="54"/>
        <end position="76"/>
    </location>
</feature>
<protein>
    <recommendedName>
        <fullName evidence="4">Integral membrane protein</fullName>
    </recommendedName>
</protein>
<dbReference type="OrthoDB" id="8082651at2"/>
<keyword evidence="1" id="KW-1133">Transmembrane helix</keyword>
<reference evidence="2 3" key="1">
    <citation type="submission" date="2016-06" db="EMBL/GenBank/DDBJ databases">
        <title>Microsymbionts genomes from the relict species Vavilovia formosa.</title>
        <authorList>
            <person name="Chirak E."/>
            <person name="Kimeklis A."/>
            <person name="Andronov E."/>
        </authorList>
    </citation>
    <scope>NUCLEOTIDE SEQUENCE [LARGE SCALE GENOMIC DNA]</scope>
    <source>
        <strain evidence="2 3">Vaf10</strain>
    </source>
</reference>
<dbReference type="EMBL" id="CP016286">
    <property type="protein sequence ID" value="ANP86016.1"/>
    <property type="molecule type" value="Genomic_DNA"/>
</dbReference>
<dbReference type="RefSeq" id="WP_065280320.1">
    <property type="nucleotide sequence ID" value="NZ_CP016286.1"/>
</dbReference>
<evidence type="ECO:0000313" key="3">
    <source>
        <dbReference type="Proteomes" id="UP000092691"/>
    </source>
</evidence>